<gene>
    <name evidence="2" type="ORF">LUZ62_062657</name>
</gene>
<keyword evidence="1" id="KW-0472">Membrane</keyword>
<evidence type="ECO:0000313" key="3">
    <source>
        <dbReference type="Proteomes" id="UP001140206"/>
    </source>
</evidence>
<organism evidence="2 3">
    <name type="scientific">Rhynchospora pubera</name>
    <dbReference type="NCBI Taxonomy" id="906938"/>
    <lineage>
        <taxon>Eukaryota</taxon>
        <taxon>Viridiplantae</taxon>
        <taxon>Streptophyta</taxon>
        <taxon>Embryophyta</taxon>
        <taxon>Tracheophyta</taxon>
        <taxon>Spermatophyta</taxon>
        <taxon>Magnoliopsida</taxon>
        <taxon>Liliopsida</taxon>
        <taxon>Poales</taxon>
        <taxon>Cyperaceae</taxon>
        <taxon>Cyperoideae</taxon>
        <taxon>Rhynchosporeae</taxon>
        <taxon>Rhynchospora</taxon>
    </lineage>
</organism>
<comment type="caution">
    <text evidence="2">The sequence shown here is derived from an EMBL/GenBank/DDBJ whole genome shotgun (WGS) entry which is preliminary data.</text>
</comment>
<dbReference type="Gene3D" id="3.90.550.10">
    <property type="entry name" value="Spore Coat Polysaccharide Biosynthesis Protein SpsA, Chain A"/>
    <property type="match status" value="2"/>
</dbReference>
<dbReference type="InterPro" id="IPR029044">
    <property type="entry name" value="Nucleotide-diphossugar_trans"/>
</dbReference>
<evidence type="ECO:0000313" key="2">
    <source>
        <dbReference type="EMBL" id="KAJ4778400.1"/>
    </source>
</evidence>
<accession>A0AAV8EAE9</accession>
<protein>
    <submittedName>
        <fullName evidence="2">Glycosyltransferase family protein 2</fullName>
    </submittedName>
</protein>
<sequence length="972" mass="111367">MQTTQIHTTLRRMGLIRTPSMRSGDLLEGMLNDYVGGKPNNSKMRVPKSSARLVAGLTLLQFAFAMYATFLLYYMSPSVDLRTKPDFSWATRIAHQWKHFITQPHALSSIQENGLVINSFSPQEVCEHEKIDFSQKKSNDELMIRLKTELYNEVLAFQQKSFGTETLPELMKMKSRWSTRGPNVPKITVILNHFKRKTLCAQLNSLLNQTLPFHHVWVLSFGSPNELSLKRIVDSYNHSRISFISSSYDFKYYGRFQMALQTEADFVYILDDDMIPGTKMLEILAHVGGTDKYRNSVLGSIGRILPFRQKDFTFPSYRKFRSKEAGLYLPDPAYDITVERIVQVDFLSSSWFLSADLVKTLFIETPFTFMTGEDLHLSYQLQKYRNAGSFVLPVDPNDKETWGDSEHRLAYVSETTVIFKDIVQVRDDQWWKSLTTGYITQWAAMYPQKIDALFYAHSLSEVKALAPLLEKFRTTPGRKAYIVVSGGHYCPCEQAAIALKWPRIVCKERRFKIFDLEIGAISGVSKSDVPIVQAVYSSMRGLVKMHNPSLIITVNDIDASVKSALKMAAETSVNQTALVLLPRPSIPKVLWMADLRPAALPSMIIFTNYPSFKNNFLAYAMNLSNLYFFLCFPDWNRMRISVNIITQNRATSLHRLLTSLKNAFYLSDEVPLSFNMDSKVDEATLKMVGSFQWPHGPKTIRRRIIQGGLIRAVSESWYPASDDDFGLLLEDDIEVSPYYYLWIKYALLAYHYDPQVSLPELSSISLYTPRIVEVVKERPKWNPTEFFKKIHPNTPYLHQLPCSWGAVFFPKHWREFYAYMAARFTEDAKQNPVQIPKSRTNGWQASWKKFLIDMMYLRGYVSLYPNFPNQFSFSTNHMEPGAHISAKDNVVKHDKTDFEVPLMKDDFSRMLPAMKMPPASKLPVLNLFNQAVSLKGLKAAGAKLGTDVITCNGSELVVVDHHTGLPKNCTRF</sequence>
<keyword evidence="3" id="KW-1185">Reference proteome</keyword>
<evidence type="ECO:0000256" key="1">
    <source>
        <dbReference type="SAM" id="Phobius"/>
    </source>
</evidence>
<dbReference type="Proteomes" id="UP001140206">
    <property type="component" value="Chromosome 3"/>
</dbReference>
<reference evidence="2" key="1">
    <citation type="submission" date="2022-08" db="EMBL/GenBank/DDBJ databases">
        <authorList>
            <person name="Marques A."/>
        </authorList>
    </citation>
    <scope>NUCLEOTIDE SEQUENCE</scope>
    <source>
        <strain evidence="2">RhyPub2mFocal</strain>
        <tissue evidence="2">Leaves</tissue>
    </source>
</reference>
<name>A0AAV8EAE9_9POAL</name>
<keyword evidence="1" id="KW-1133">Transmembrane helix</keyword>
<dbReference type="PANTHER" id="PTHR33604:SF1">
    <property type="entry name" value="GLYCOSYLTRANSFERASE FAMILY PROTEIN 2"/>
    <property type="match status" value="1"/>
</dbReference>
<dbReference type="SUPFAM" id="SSF53448">
    <property type="entry name" value="Nucleotide-diphospho-sugar transferases"/>
    <property type="match status" value="2"/>
</dbReference>
<proteinExistence type="predicted"/>
<keyword evidence="1" id="KW-0812">Transmembrane</keyword>
<dbReference type="CDD" id="cd00761">
    <property type="entry name" value="Glyco_tranf_GTA_type"/>
    <property type="match status" value="1"/>
</dbReference>
<dbReference type="AlphaFoldDB" id="A0AAV8EAE9"/>
<dbReference type="PANTHER" id="PTHR33604">
    <property type="entry name" value="OSJNBA0004B13.7 PROTEIN"/>
    <property type="match status" value="1"/>
</dbReference>
<feature type="transmembrane region" description="Helical" evidence="1">
    <location>
        <begin position="53"/>
        <end position="75"/>
    </location>
</feature>
<dbReference type="EMBL" id="JAMFTS010000003">
    <property type="protein sequence ID" value="KAJ4778400.1"/>
    <property type="molecule type" value="Genomic_DNA"/>
</dbReference>